<dbReference type="STRING" id="766136.BHF68_08335"/>
<dbReference type="GO" id="GO:0005737">
    <property type="term" value="C:cytoplasm"/>
    <property type="evidence" value="ECO:0007669"/>
    <property type="project" value="TreeGrafter"/>
</dbReference>
<evidence type="ECO:0000313" key="3">
    <source>
        <dbReference type="EMBL" id="OEF96166.1"/>
    </source>
</evidence>
<name>A0A1E5G014_9FIRM</name>
<evidence type="ECO:0000313" key="4">
    <source>
        <dbReference type="Proteomes" id="UP000094296"/>
    </source>
</evidence>
<keyword evidence="1" id="KW-0472">Membrane</keyword>
<evidence type="ECO:0000256" key="1">
    <source>
        <dbReference type="SAM" id="Phobius"/>
    </source>
</evidence>
<keyword evidence="4" id="KW-1185">Reference proteome</keyword>
<dbReference type="GO" id="GO:0030488">
    <property type="term" value="P:tRNA methylation"/>
    <property type="evidence" value="ECO:0007669"/>
    <property type="project" value="TreeGrafter"/>
</dbReference>
<dbReference type="InterPro" id="IPR006073">
    <property type="entry name" value="GTP-bd"/>
</dbReference>
<feature type="transmembrane region" description="Helical" evidence="1">
    <location>
        <begin position="475"/>
        <end position="493"/>
    </location>
</feature>
<dbReference type="GO" id="GO:0002098">
    <property type="term" value="P:tRNA wobble uridine modification"/>
    <property type="evidence" value="ECO:0007669"/>
    <property type="project" value="TreeGrafter"/>
</dbReference>
<keyword evidence="1" id="KW-0812">Transmembrane</keyword>
<dbReference type="EMBL" id="MIJE01000032">
    <property type="protein sequence ID" value="OEF96166.1"/>
    <property type="molecule type" value="Genomic_DNA"/>
</dbReference>
<dbReference type="Proteomes" id="UP000094296">
    <property type="component" value="Unassembled WGS sequence"/>
</dbReference>
<dbReference type="GO" id="GO:0005525">
    <property type="term" value="F:GTP binding"/>
    <property type="evidence" value="ECO:0007669"/>
    <property type="project" value="InterPro"/>
</dbReference>
<evidence type="ECO:0000259" key="2">
    <source>
        <dbReference type="Pfam" id="PF01926"/>
    </source>
</evidence>
<dbReference type="SUPFAM" id="SSF52540">
    <property type="entry name" value="P-loop containing nucleoside triphosphate hydrolases"/>
    <property type="match status" value="1"/>
</dbReference>
<reference evidence="3 4" key="1">
    <citation type="submission" date="2016-09" db="EMBL/GenBank/DDBJ databases">
        <title>Draft genome sequence for the type strain of Desulfuribacillus alkaliarsenatis AHT28, an obligately anaerobic, sulfidogenic bacterium isolated from Russian soda lake sediments.</title>
        <authorList>
            <person name="Abin C.A."/>
            <person name="Hollibaugh J.T."/>
        </authorList>
    </citation>
    <scope>NUCLEOTIDE SEQUENCE [LARGE SCALE GENOMIC DNA]</scope>
    <source>
        <strain evidence="3 4">AHT28</strain>
    </source>
</reference>
<feature type="domain" description="G" evidence="2">
    <location>
        <begin position="99"/>
        <end position="205"/>
    </location>
</feature>
<comment type="caution">
    <text evidence="3">The sequence shown here is derived from an EMBL/GenBank/DDBJ whole genome shotgun (WGS) entry which is preliminary data.</text>
</comment>
<keyword evidence="1" id="KW-1133">Transmembrane helix</keyword>
<sequence length="695" mass="77876">MNQKQHDIGAALQECRTAAREGYRIAKDNLQETAKAIQEVSSTLSSSLKSLDNGSVRTPGVVDQLKSQLVGVVSELELLQKSSVQNLNERKKNLDHFSITLFGRTMAGKSTLMEILTRGDGKTIGTGSQRTTRDVRSYSWNGLEVTDVPGVAAFEGSEDEELAFKAATKADLVLFLITDDAPQPAEAECLARVRRLGKPVLGICNVKVGLDDEADLTLFLRNPAKPFDRIRIGQILSQFNHLTDKYIPGKRVPFVVAHLRAQYLAQQKDYEKYRDQLIKASRFSGIENRIIKEVTGRGTFLRVKSFIDGAVTPMMELSELLLEFSEQNSSSGRVLIGKRRQFKDWSDNFKKQGAERLNTQISKLMDTLRSEVPAFAEDNYDSNSAQERWNRIIESIGIKIKIEKLQKVLLDDCKKALSEIARELKSELSLVADLSSDRHIKMDSIFDFKRAWNWGTNILVSGLAIAAVILGSGPLGWAAAAVGAIGWLFSLFFDDRETKVRRAREKLSQRLYEHIDKIEKNLRKGTSEWFHQELLNKQVYVLLQDLGAVTAGLFELADAQRTLAWTLNDRQKVLGKTLIKKVLDHLESANLGDEIVDVARVPGFAVMLLITPSTIFPGEVVAKMEKILGEQVLFVIDTKNQFSILSQAIGKNCDRKKISIEEKIRVAHVPLDDLDATTRSRLRLAQQLTGLHVMR</sequence>
<protein>
    <recommendedName>
        <fullName evidence="2">G domain-containing protein</fullName>
    </recommendedName>
</protein>
<dbReference type="Gene3D" id="3.40.50.300">
    <property type="entry name" value="P-loop containing nucleotide triphosphate hydrolases"/>
    <property type="match status" value="1"/>
</dbReference>
<organism evidence="3 4">
    <name type="scientific">Desulfuribacillus alkaliarsenatis</name>
    <dbReference type="NCBI Taxonomy" id="766136"/>
    <lineage>
        <taxon>Bacteria</taxon>
        <taxon>Bacillati</taxon>
        <taxon>Bacillota</taxon>
        <taxon>Desulfuribacillia</taxon>
        <taxon>Desulfuribacillales</taxon>
        <taxon>Desulfuribacillaceae</taxon>
        <taxon>Desulfuribacillus</taxon>
    </lineage>
</organism>
<dbReference type="PANTHER" id="PTHR42714">
    <property type="entry name" value="TRNA MODIFICATION GTPASE GTPBP3"/>
    <property type="match status" value="1"/>
</dbReference>
<gene>
    <name evidence="3" type="ORF">BHF68_08335</name>
</gene>
<dbReference type="PANTHER" id="PTHR42714:SF2">
    <property type="entry name" value="TRNA MODIFICATION GTPASE GTPBP3, MITOCHONDRIAL"/>
    <property type="match status" value="1"/>
</dbReference>
<accession>A0A1E5G014</accession>
<dbReference type="InterPro" id="IPR027417">
    <property type="entry name" value="P-loop_NTPase"/>
</dbReference>
<dbReference type="Pfam" id="PF01926">
    <property type="entry name" value="MMR_HSR1"/>
    <property type="match status" value="1"/>
</dbReference>
<proteinExistence type="predicted"/>
<dbReference type="RefSeq" id="WP_069643671.1">
    <property type="nucleotide sequence ID" value="NZ_MIJE01000032.1"/>
</dbReference>
<feature type="transmembrane region" description="Helical" evidence="1">
    <location>
        <begin position="451"/>
        <end position="469"/>
    </location>
</feature>
<dbReference type="AlphaFoldDB" id="A0A1E5G014"/>